<organism evidence="1 2">
    <name type="scientific">Paenalkalicoccus suaedae</name>
    <dbReference type="NCBI Taxonomy" id="2592382"/>
    <lineage>
        <taxon>Bacteria</taxon>
        <taxon>Bacillati</taxon>
        <taxon>Bacillota</taxon>
        <taxon>Bacilli</taxon>
        <taxon>Bacillales</taxon>
        <taxon>Bacillaceae</taxon>
        <taxon>Paenalkalicoccus</taxon>
    </lineage>
</organism>
<gene>
    <name evidence="1" type="ORF">FLK61_36895</name>
</gene>
<sequence>MQNNTQPPDVITVKDHLYLEDMLSWNLLAMKKANALSEQCTDPSLKETLTAAGRMHERHYQKLLTHLQPGGHVQ</sequence>
<dbReference type="EMBL" id="CP041372">
    <property type="protein sequence ID" value="QKS72223.1"/>
    <property type="molecule type" value="Genomic_DNA"/>
</dbReference>
<evidence type="ECO:0000313" key="1">
    <source>
        <dbReference type="EMBL" id="QKS72223.1"/>
    </source>
</evidence>
<dbReference type="RefSeq" id="WP_176010207.1">
    <property type="nucleotide sequence ID" value="NZ_CP041372.2"/>
</dbReference>
<dbReference type="KEGG" id="psua:FLK61_36895"/>
<accession>A0A859FFU0</accession>
<reference evidence="2" key="1">
    <citation type="submission" date="2019-07" db="EMBL/GenBank/DDBJ databases">
        <title>Bacillus alkalisoli sp. nov. isolated from saline soil.</title>
        <authorList>
            <person name="Sun J.-Q."/>
            <person name="Xu L."/>
        </authorList>
    </citation>
    <scope>NUCLEOTIDE SEQUENCE [LARGE SCALE GENOMIC DNA]</scope>
    <source>
        <strain evidence="2">M4U3P1</strain>
    </source>
</reference>
<dbReference type="AlphaFoldDB" id="A0A859FFU0"/>
<protein>
    <recommendedName>
        <fullName evidence="3">Spore coat protein</fullName>
    </recommendedName>
</protein>
<evidence type="ECO:0000313" key="2">
    <source>
        <dbReference type="Proteomes" id="UP000318138"/>
    </source>
</evidence>
<keyword evidence="2" id="KW-1185">Reference proteome</keyword>
<evidence type="ECO:0008006" key="3">
    <source>
        <dbReference type="Google" id="ProtNLM"/>
    </source>
</evidence>
<dbReference type="Proteomes" id="UP000318138">
    <property type="component" value="Chromosome"/>
</dbReference>
<name>A0A859FFU0_9BACI</name>
<proteinExistence type="predicted"/>